<dbReference type="PANTHER" id="PTHR24366">
    <property type="entry name" value="IG(IMMUNOGLOBULIN) AND LRR(LEUCINE RICH REPEAT) DOMAINS"/>
    <property type="match status" value="1"/>
</dbReference>
<dbReference type="Proteomes" id="UP000069272">
    <property type="component" value="Chromosome 3L"/>
</dbReference>
<dbReference type="VEuPathDB" id="VectorBase:AALB005129"/>
<dbReference type="VEuPathDB" id="VectorBase:AALB20_029155"/>
<evidence type="ECO:0000313" key="4">
    <source>
        <dbReference type="Proteomes" id="UP000069272"/>
    </source>
</evidence>
<keyword evidence="1" id="KW-0433">Leucine-rich repeat</keyword>
<dbReference type="STRING" id="7167.A0A182FF38"/>
<evidence type="ECO:0000256" key="1">
    <source>
        <dbReference type="ARBA" id="ARBA00022614"/>
    </source>
</evidence>
<reference evidence="3" key="2">
    <citation type="submission" date="2022-08" db="UniProtKB">
        <authorList>
            <consortium name="EnsemblMetazoa"/>
        </authorList>
    </citation>
    <scope>IDENTIFICATION</scope>
    <source>
        <strain evidence="3">STECLA/ALBI9_A</strain>
    </source>
</reference>
<dbReference type="PANTHER" id="PTHR24366:SF96">
    <property type="entry name" value="LEUCINE RICH REPEAT CONTAINING 53"/>
    <property type="match status" value="1"/>
</dbReference>
<sequence length="413" mass="46946">MEEPFRVTWFALVIASPTLLSICRGELQCTMWNCEFPLINMSAGGAATLRRLVDEAYEIQYPTFALVINKLIIGSFVSSEFVTFLGRLTDSIEFFQFHDAVFPLPSDASIKKITITPGSKLRIFSAGRNNFLESLFIGSTLLTSVPASLVNLPALKELYVTNYPITTVHMDVFASNSQLEHVNLSSNKIKLLLPSTANDRQTYSIQKFDLSRNQLDHLEMTVFYSMPKLERLVLAHNVFPRYTYITIGLRTLRRDGRLVQIPKLITLYIHGNNIKQLDLSVLQANKDLMFLLMEHNKFRTLRASKPLRLNKLKSIDAEYNNITSVNFTLCDFPNIRSISLRYNRLKSIPPIFDRFPEVTLRMRGNPLSCGAIQPFKTQLVEGRLVLSTTSTENSCSTTSFITIDSDWKVCCDL</sequence>
<dbReference type="Gene3D" id="3.80.10.10">
    <property type="entry name" value="Ribonuclease Inhibitor"/>
    <property type="match status" value="2"/>
</dbReference>
<accession>A0A182FF38</accession>
<dbReference type="InterPro" id="IPR032675">
    <property type="entry name" value="LRR_dom_sf"/>
</dbReference>
<keyword evidence="2" id="KW-0677">Repeat</keyword>
<name>A0A182FF38_ANOAL</name>
<dbReference type="SUPFAM" id="SSF52058">
    <property type="entry name" value="L domain-like"/>
    <property type="match status" value="1"/>
</dbReference>
<organism evidence="3 4">
    <name type="scientific">Anopheles albimanus</name>
    <name type="common">New world malaria mosquito</name>
    <dbReference type="NCBI Taxonomy" id="7167"/>
    <lineage>
        <taxon>Eukaryota</taxon>
        <taxon>Metazoa</taxon>
        <taxon>Ecdysozoa</taxon>
        <taxon>Arthropoda</taxon>
        <taxon>Hexapoda</taxon>
        <taxon>Insecta</taxon>
        <taxon>Pterygota</taxon>
        <taxon>Neoptera</taxon>
        <taxon>Endopterygota</taxon>
        <taxon>Diptera</taxon>
        <taxon>Nematocera</taxon>
        <taxon>Culicoidea</taxon>
        <taxon>Culicidae</taxon>
        <taxon>Anophelinae</taxon>
        <taxon>Anopheles</taxon>
    </lineage>
</organism>
<dbReference type="AlphaFoldDB" id="A0A182FF38"/>
<evidence type="ECO:0000313" key="3">
    <source>
        <dbReference type="EnsemblMetazoa" id="AALB005129-PA"/>
    </source>
</evidence>
<reference evidence="3 4" key="1">
    <citation type="journal article" date="2017" name="G3 (Bethesda)">
        <title>The Physical Genome Mapping of Anopheles albimanus Corrected Scaffold Misassemblies and Identified Interarm Rearrangements in Genus Anopheles.</title>
        <authorList>
            <person name="Artemov G.N."/>
            <person name="Peery A.N."/>
            <person name="Jiang X."/>
            <person name="Tu Z."/>
            <person name="Stegniy V.N."/>
            <person name="Sharakhova M.V."/>
            <person name="Sharakhov I.V."/>
        </authorList>
    </citation>
    <scope>NUCLEOTIDE SEQUENCE [LARGE SCALE GENOMIC DNA]</scope>
    <source>
        <strain evidence="3 4">ALBI9_A</strain>
    </source>
</reference>
<keyword evidence="4" id="KW-1185">Reference proteome</keyword>
<protein>
    <recommendedName>
        <fullName evidence="5">Leucine rich immune protein (Coil-less)</fullName>
    </recommendedName>
</protein>
<evidence type="ECO:0000256" key="2">
    <source>
        <dbReference type="ARBA" id="ARBA00022737"/>
    </source>
</evidence>
<proteinExistence type="predicted"/>
<evidence type="ECO:0008006" key="5">
    <source>
        <dbReference type="Google" id="ProtNLM"/>
    </source>
</evidence>
<dbReference type="EnsemblMetazoa" id="AALB005129-RA">
    <property type="protein sequence ID" value="AALB005129-PA"/>
    <property type="gene ID" value="AALB005129"/>
</dbReference>